<dbReference type="Gene3D" id="3.30.1370.70">
    <property type="entry name" value="Scaffold protein Nfu/NifU, N-terminal domain"/>
    <property type="match status" value="2"/>
</dbReference>
<dbReference type="RefSeq" id="WP_243550261.1">
    <property type="nucleotide sequence ID" value="NZ_CP094532.1"/>
</dbReference>
<dbReference type="Pfam" id="PF01106">
    <property type="entry name" value="NifU"/>
    <property type="match status" value="1"/>
</dbReference>
<feature type="domain" description="Scaffold protein Nfu/NifU N-terminal" evidence="1">
    <location>
        <begin position="4"/>
        <end position="89"/>
    </location>
</feature>
<evidence type="ECO:0000313" key="2">
    <source>
        <dbReference type="EMBL" id="UOE41493.1"/>
    </source>
</evidence>
<keyword evidence="3" id="KW-1185">Reference proteome</keyword>
<sequence>MTKIIIEPTENPKVMKFVADYNLIPGSLELDRTSDLSEIPLAQELLKYPFVERIFITANFVAVAKQDSVEWEHVAEILKTVIEDELLANPRVYLQKRKEMYQIYSEMTPNPNVMKFVSTKFLLEGFLEAKSREEADDIPLAKAIFDEFEYVTQVFISDNFVAVTKDDTYQWHEIMVPVRAFISDYLQNGGRVANIEPQKHETPVEKLINREYNENEQKISDILNEYVAPAVEGDGGKISLMEYDEENKVAKMLLQGACSGCPSSTATLKGGIENILKQFVPDLVEKVEAVNE</sequence>
<evidence type="ECO:0000313" key="3">
    <source>
        <dbReference type="Proteomes" id="UP000831460"/>
    </source>
</evidence>
<dbReference type="PANTHER" id="PTHR11178">
    <property type="entry name" value="IRON-SULFUR CLUSTER SCAFFOLD PROTEIN NFU-RELATED"/>
    <property type="match status" value="1"/>
</dbReference>
<dbReference type="PANTHER" id="PTHR11178:SF49">
    <property type="entry name" value="PROTEIN 5, PUTATIVE-RELATED"/>
    <property type="match status" value="1"/>
</dbReference>
<reference evidence="2 3" key="1">
    <citation type="submission" date="2022-03" db="EMBL/GenBank/DDBJ databases">
        <title>Chryseobacterium sp. isolated from particulate matters in swine house.</title>
        <authorList>
            <person name="Won M."/>
            <person name="Kim S.-J."/>
            <person name="Kwon S.-W."/>
        </authorList>
    </citation>
    <scope>NUCLEOTIDE SEQUENCE [LARGE SCALE GENOMIC DNA]</scope>
    <source>
        <strain evidence="2 3">SC2-2</strain>
    </source>
</reference>
<dbReference type="Pfam" id="PF08712">
    <property type="entry name" value="Nfu_N"/>
    <property type="match status" value="2"/>
</dbReference>
<dbReference type="SMART" id="SM00932">
    <property type="entry name" value="Nfu_N"/>
    <property type="match status" value="2"/>
</dbReference>
<dbReference type="EMBL" id="CP094532">
    <property type="protein sequence ID" value="UOE41493.1"/>
    <property type="molecule type" value="Genomic_DNA"/>
</dbReference>
<dbReference type="InterPro" id="IPR036498">
    <property type="entry name" value="Nfu/NifU_N_sf"/>
</dbReference>
<dbReference type="InterPro" id="IPR014824">
    <property type="entry name" value="Nfu/NifU_N"/>
</dbReference>
<gene>
    <name evidence="2" type="ORF">MTP09_02300</name>
</gene>
<evidence type="ECO:0000259" key="1">
    <source>
        <dbReference type="SMART" id="SM00932"/>
    </source>
</evidence>
<accession>A0ABY4BQL8</accession>
<protein>
    <submittedName>
        <fullName evidence="2">NifU family protein</fullName>
    </submittedName>
</protein>
<dbReference type="Gene3D" id="3.30.300.130">
    <property type="entry name" value="Fe-S cluster assembly (FSCA)"/>
    <property type="match status" value="1"/>
</dbReference>
<dbReference type="InterPro" id="IPR001075">
    <property type="entry name" value="NIF_FeS_clus_asmbl_NifU_C"/>
</dbReference>
<dbReference type="InterPro" id="IPR034904">
    <property type="entry name" value="FSCA_dom_sf"/>
</dbReference>
<feature type="domain" description="Scaffold protein Nfu/NifU N-terminal" evidence="1">
    <location>
        <begin position="103"/>
        <end position="189"/>
    </location>
</feature>
<dbReference type="Proteomes" id="UP000831460">
    <property type="component" value="Chromosome"/>
</dbReference>
<dbReference type="SUPFAM" id="SSF117916">
    <property type="entry name" value="Fe-S cluster assembly (FSCA) domain-like"/>
    <property type="match status" value="1"/>
</dbReference>
<name>A0ABY4BQL8_9FLAO</name>
<organism evidence="2 3">
    <name type="scientific">Chryseobacterium suipulveris</name>
    <dbReference type="NCBI Taxonomy" id="2929800"/>
    <lineage>
        <taxon>Bacteria</taxon>
        <taxon>Pseudomonadati</taxon>
        <taxon>Bacteroidota</taxon>
        <taxon>Flavobacteriia</taxon>
        <taxon>Flavobacteriales</taxon>
        <taxon>Weeksellaceae</taxon>
        <taxon>Chryseobacterium group</taxon>
        <taxon>Chryseobacterium</taxon>
    </lineage>
</organism>
<proteinExistence type="predicted"/>
<dbReference type="SUPFAM" id="SSF110836">
    <property type="entry name" value="Hypothetical protein SAV1430"/>
    <property type="match status" value="2"/>
</dbReference>